<name>A0A0F7L437_9VIRU</name>
<proteinExistence type="predicted"/>
<accession>A0A0F7L437</accession>
<evidence type="ECO:0000313" key="1">
    <source>
        <dbReference type="EMBL" id="AKH47334.1"/>
    </source>
</evidence>
<reference evidence="1" key="1">
    <citation type="journal article" date="2015" name="Front. Microbiol.">
        <title>Combining genomic sequencing methods to explore viral diversity and reveal potential virus-host interactions.</title>
        <authorList>
            <person name="Chow C.E."/>
            <person name="Winget D.M."/>
            <person name="White R.A.III."/>
            <person name="Hallam S.J."/>
            <person name="Suttle C.A."/>
        </authorList>
    </citation>
    <scope>NUCLEOTIDE SEQUENCE</scope>
    <source>
        <strain evidence="1">H4084949</strain>
    </source>
</reference>
<protein>
    <recommendedName>
        <fullName evidence="2">Tail protein</fullName>
    </recommendedName>
</protein>
<reference evidence="1" key="2">
    <citation type="submission" date="2015-03" db="EMBL/GenBank/DDBJ databases">
        <authorList>
            <person name="Chow C.-E.T."/>
            <person name="Winget D.M."/>
            <person name="White R.A.III."/>
            <person name="Hallam S.J."/>
            <person name="Suttle C.A."/>
        </authorList>
    </citation>
    <scope>NUCLEOTIDE SEQUENCE</scope>
    <source>
        <strain evidence="1">H4084949</strain>
    </source>
</reference>
<organism evidence="1">
    <name type="scientific">uncultured marine virus</name>
    <dbReference type="NCBI Taxonomy" id="186617"/>
    <lineage>
        <taxon>Viruses</taxon>
        <taxon>environmental samples</taxon>
    </lineage>
</organism>
<dbReference type="EMBL" id="KR029591">
    <property type="protein sequence ID" value="AKH47334.1"/>
    <property type="molecule type" value="Genomic_DNA"/>
</dbReference>
<sequence>MAYRGTLLRDLTSGQALTPIYIAQGFSLGTYLSFGYASETIFTLYGCASHSGMGLDDTIDPDSVSLMGASLTPGTWESTIGGFSFSVIDPSAFRGDWVRGSLIALKMGFNIKDPAAFDTVAVGVLSNISRNPDGVSWTINCMDIVSALKSRHTTTMSALPLFTNAGTETTLAVAYTVTDTTLDLASATDFEINSNGSGTGVVKVTPDSGDDFYLTYTGITSNQLTGVSAAGQFGTTAGAAGIGNAAIAVVYLSGHPLDIVRKIITSTGSASNGGHDTEAASWGYALPQEILDRDDIADYESQVVKVASGSYTWSVLVEAPIDNGFSWMADLLKPAGIFLAMRQGELTVRAVQNPEGKTANLYLANYEITDDDIIEIEAHDHYDASVPVEFGEVDFTTATGTTTKSENSPATVATLPAQKTTTYDLSTVVFDNESETRTEWAARLRLWALRVPERLTVRCHLYMMQATVGDVVLLTTNQTQGRSSDTADGFVEHEVMVTQWDVQLPTDGGEPSVTLVLSVLPSSSQRDP</sequence>
<evidence type="ECO:0008006" key="2">
    <source>
        <dbReference type="Google" id="ProtNLM"/>
    </source>
</evidence>